<feature type="chain" id="PRO_5012915838" evidence="1">
    <location>
        <begin position="20"/>
        <end position="605"/>
    </location>
</feature>
<name>A0A1Z3NAB5_BDEBC</name>
<accession>A0A1Z3NAB5</accession>
<evidence type="ECO:0000256" key="1">
    <source>
        <dbReference type="SAM" id="SignalP"/>
    </source>
</evidence>
<sequence length="605" mass="69132">MRRYLGFLFSLLVLSPAIAGAATDVCAKPFVSIRDIQDEEILHPQLTGMLYQRSFLKLAQRLSLENLNTVEAYAHTLSLRLTKEQTESFKAEYTRFAQLESYEAFLQIIKKADYWKSNLRLPNSYVALVAALARHMGEIHLNTAEVEALWLSQNWPAQDNLSLTRQLAQLAGALDKRRHLTVAEYTVSLRSLGKDCANITEASLQKKLREDFWLTLRNKQAVRAAGAKILLNQQTLAELPALRLPDQKLRLGVAHAVPLKSYANEDFRTYIGKRHDINRKDNLEVIRFFHTEYGDAPFAVVNKKEKLIQFFRADGQELSRNIIETYPGDELNSGGAGIYNFSSQQDGFVFLQAERDLQIRAAFKTNASLSRDMVVYVLPETADHHFRIRNHRLTFGAAKVFRNRMAYNYSPMNRAFKTVQIKVDLKDSFAQSYAQALQDEKATLMNLLSIEDDEYNMLAEFAFGVMSPETNFGKNWKYRLKELAPVAIALLKGNGLDTDENSRGPTQIKRIPQVIIEKYKMEKSDLKDPKSAAIATLAFSADLLKDLRNVSWQHPSIVEENLQDYLYYLYQGRRWEIRDATATPDKNASIKKIKQAVLLMTIQNN</sequence>
<dbReference type="OrthoDB" id="5289485at2"/>
<keyword evidence="1" id="KW-0732">Signal</keyword>
<proteinExistence type="predicted"/>
<dbReference type="Proteomes" id="UP000197003">
    <property type="component" value="Chromosome"/>
</dbReference>
<dbReference type="EMBL" id="CP020946">
    <property type="protein sequence ID" value="ASD64423.1"/>
    <property type="molecule type" value="Genomic_DNA"/>
</dbReference>
<protein>
    <submittedName>
        <fullName evidence="2">Uncharacterized protein</fullName>
    </submittedName>
</protein>
<evidence type="ECO:0000313" key="2">
    <source>
        <dbReference type="EMBL" id="ASD64423.1"/>
    </source>
</evidence>
<dbReference type="RefSeq" id="WP_088565893.1">
    <property type="nucleotide sequence ID" value="NZ_CP020946.1"/>
</dbReference>
<organism evidence="2 3">
    <name type="scientific">Bdellovibrio bacteriovorus</name>
    <dbReference type="NCBI Taxonomy" id="959"/>
    <lineage>
        <taxon>Bacteria</taxon>
        <taxon>Pseudomonadati</taxon>
        <taxon>Bdellovibrionota</taxon>
        <taxon>Bdellovibrionia</taxon>
        <taxon>Bdellovibrionales</taxon>
        <taxon>Pseudobdellovibrionaceae</taxon>
        <taxon>Bdellovibrio</taxon>
    </lineage>
</organism>
<evidence type="ECO:0000313" key="3">
    <source>
        <dbReference type="Proteomes" id="UP000197003"/>
    </source>
</evidence>
<feature type="signal peptide" evidence="1">
    <location>
        <begin position="1"/>
        <end position="19"/>
    </location>
</feature>
<gene>
    <name evidence="2" type="ORF">B9G79_13025</name>
</gene>
<reference evidence="2 3" key="1">
    <citation type="submission" date="2017-04" db="EMBL/GenBank/DDBJ databases">
        <title>Whole genome sequence of Bdellovibrio bacteriovorus strain SSB218315.</title>
        <authorList>
            <person name="Oyedara O."/>
            <person name="Rodriguez-Perez M.A."/>
        </authorList>
    </citation>
    <scope>NUCLEOTIDE SEQUENCE [LARGE SCALE GENOMIC DNA]</scope>
    <source>
        <strain evidence="2 3">SSB218315</strain>
    </source>
</reference>
<dbReference type="AlphaFoldDB" id="A0A1Z3NAB5"/>